<feature type="chain" id="PRO_5028868845" evidence="1">
    <location>
        <begin position="19"/>
        <end position="315"/>
    </location>
</feature>
<feature type="signal peptide" evidence="1">
    <location>
        <begin position="1"/>
        <end position="18"/>
    </location>
</feature>
<proteinExistence type="predicted"/>
<sequence>MWFYVILFICSLTTAGYCTTDFYNLLAYRVTGSTLSTISTSDDLACAEACGKNSSCAAFLLSDESSTCELMTSLTGIIRDVTECSYYVRKIGTVMVGDKTLNFIDQLRISILYSTDDGCPDGWTSSSATCSSSQMNASTCNQLPSVLGATWDGKTCTVPKFTVSYACPSASYQLYNVSESYYCYLGVPAPSAPDQHWDYYNNICYEKTQGNLASIHSAEENLIVNGLGENKVIGLIPTNGISGMVTGMSSIAWFDGTPVDYGNYTYPATGPSISMTYYFTYMAVEGNWITNKKVLPANTTLACKVEATRVFNKVN</sequence>
<name>A0A7E4VWJ1_PANRE</name>
<accession>A0A7E4VWJ1</accession>
<reference evidence="3" key="1">
    <citation type="journal article" date="2013" name="Genetics">
        <title>The draft genome and transcriptome of Panagrellus redivivus are shaped by the harsh demands of a free-living lifestyle.</title>
        <authorList>
            <person name="Srinivasan J."/>
            <person name="Dillman A.R."/>
            <person name="Macchietto M.G."/>
            <person name="Heikkinen L."/>
            <person name="Lakso M."/>
            <person name="Fracchia K.M."/>
            <person name="Antoshechkin I."/>
            <person name="Mortazavi A."/>
            <person name="Wong G."/>
            <person name="Sternberg P.W."/>
        </authorList>
    </citation>
    <scope>NUCLEOTIDE SEQUENCE [LARGE SCALE GENOMIC DNA]</scope>
    <source>
        <strain evidence="3">MT8872</strain>
    </source>
</reference>
<dbReference type="WBParaSite" id="Pan_g4111.t1">
    <property type="protein sequence ID" value="Pan_g4111.t1"/>
    <property type="gene ID" value="Pan_g4111"/>
</dbReference>
<keyword evidence="1" id="KW-0732">Signal</keyword>
<dbReference type="AlphaFoldDB" id="A0A7E4VWJ1"/>
<reference evidence="4" key="2">
    <citation type="submission" date="2020-10" db="UniProtKB">
        <authorList>
            <consortium name="WormBaseParasite"/>
        </authorList>
    </citation>
    <scope>IDENTIFICATION</scope>
</reference>
<dbReference type="Gene3D" id="3.10.100.10">
    <property type="entry name" value="Mannose-Binding Protein A, subunit A"/>
    <property type="match status" value="1"/>
</dbReference>
<evidence type="ECO:0000256" key="1">
    <source>
        <dbReference type="SAM" id="SignalP"/>
    </source>
</evidence>
<evidence type="ECO:0000313" key="4">
    <source>
        <dbReference type="WBParaSite" id="Pan_g4111.t1"/>
    </source>
</evidence>
<dbReference type="InterPro" id="IPR016187">
    <property type="entry name" value="CTDL_fold"/>
</dbReference>
<feature type="domain" description="Apple" evidence="2">
    <location>
        <begin position="18"/>
        <end position="91"/>
    </location>
</feature>
<dbReference type="PROSITE" id="PS50948">
    <property type="entry name" value="PAN"/>
    <property type="match status" value="1"/>
</dbReference>
<protein>
    <submittedName>
        <fullName evidence="4">Apple domain-containing protein</fullName>
    </submittedName>
</protein>
<evidence type="ECO:0000313" key="3">
    <source>
        <dbReference type="Proteomes" id="UP000492821"/>
    </source>
</evidence>
<dbReference type="InterPro" id="IPR003609">
    <property type="entry name" value="Pan_app"/>
</dbReference>
<dbReference type="Pfam" id="PF00024">
    <property type="entry name" value="PAN_1"/>
    <property type="match status" value="1"/>
</dbReference>
<dbReference type="Proteomes" id="UP000492821">
    <property type="component" value="Unassembled WGS sequence"/>
</dbReference>
<evidence type="ECO:0000259" key="2">
    <source>
        <dbReference type="PROSITE" id="PS50948"/>
    </source>
</evidence>
<dbReference type="InterPro" id="IPR016186">
    <property type="entry name" value="C-type_lectin-like/link_sf"/>
</dbReference>
<dbReference type="SUPFAM" id="SSF56436">
    <property type="entry name" value="C-type lectin-like"/>
    <property type="match status" value="1"/>
</dbReference>
<keyword evidence="3" id="KW-1185">Reference proteome</keyword>
<organism evidence="3 4">
    <name type="scientific">Panagrellus redivivus</name>
    <name type="common">Microworm</name>
    <dbReference type="NCBI Taxonomy" id="6233"/>
    <lineage>
        <taxon>Eukaryota</taxon>
        <taxon>Metazoa</taxon>
        <taxon>Ecdysozoa</taxon>
        <taxon>Nematoda</taxon>
        <taxon>Chromadorea</taxon>
        <taxon>Rhabditida</taxon>
        <taxon>Tylenchina</taxon>
        <taxon>Panagrolaimomorpha</taxon>
        <taxon>Panagrolaimoidea</taxon>
        <taxon>Panagrolaimidae</taxon>
        <taxon>Panagrellus</taxon>
    </lineage>
</organism>